<dbReference type="AlphaFoldDB" id="A0A0K8MER4"/>
<comment type="caution">
    <text evidence="3">The sequence shown here is derived from an EMBL/GenBank/DDBJ whole genome shotgun (WGS) entry which is preliminary data.</text>
</comment>
<feature type="compositionally biased region" description="Basic and acidic residues" evidence="1">
    <location>
        <begin position="254"/>
        <end position="263"/>
    </location>
</feature>
<accession>A0A0K8MER4</accession>
<feature type="region of interest" description="Disordered" evidence="1">
    <location>
        <begin position="245"/>
        <end position="322"/>
    </location>
</feature>
<dbReference type="STRING" id="1629334.Cva_01400"/>
<name>A0A0K8MER4_9PROT</name>
<feature type="compositionally biased region" description="Basic residues" evidence="1">
    <location>
        <begin position="293"/>
        <end position="307"/>
    </location>
</feature>
<evidence type="ECO:0000313" key="3">
    <source>
        <dbReference type="EMBL" id="GAO98733.1"/>
    </source>
</evidence>
<dbReference type="PROSITE" id="PS00409">
    <property type="entry name" value="PROKAR_NTER_METHYL"/>
    <property type="match status" value="1"/>
</dbReference>
<evidence type="ECO:0008006" key="5">
    <source>
        <dbReference type="Google" id="ProtNLM"/>
    </source>
</evidence>
<dbReference type="SUPFAM" id="SSF54523">
    <property type="entry name" value="Pili subunits"/>
    <property type="match status" value="1"/>
</dbReference>
<reference evidence="3 4" key="1">
    <citation type="submission" date="2015-03" db="EMBL/GenBank/DDBJ databases">
        <title>Caedibacter varicaedens, whole genome shotgun sequence.</title>
        <authorList>
            <person name="Suzuki H."/>
            <person name="Dapper A.L."/>
            <person name="Gibson A.K."/>
            <person name="Jackson C."/>
            <person name="Lee H."/>
            <person name="Pejaver V.R."/>
            <person name="Doak T."/>
            <person name="Lynch M."/>
        </authorList>
    </citation>
    <scope>NUCLEOTIDE SEQUENCE [LARGE SCALE GENOMIC DNA]</scope>
</reference>
<organism evidence="3 4">
    <name type="scientific">Caedimonas varicaedens</name>
    <dbReference type="NCBI Taxonomy" id="1629334"/>
    <lineage>
        <taxon>Bacteria</taxon>
        <taxon>Pseudomonadati</taxon>
        <taxon>Pseudomonadota</taxon>
        <taxon>Alphaproteobacteria</taxon>
        <taxon>Holosporales</taxon>
        <taxon>Caedimonadaceae</taxon>
        <taxon>Caedimonas</taxon>
    </lineage>
</organism>
<dbReference type="NCBIfam" id="TIGR02532">
    <property type="entry name" value="IV_pilin_GFxxxE"/>
    <property type="match status" value="1"/>
</dbReference>
<proteinExistence type="predicted"/>
<keyword evidence="2" id="KW-1133">Transmembrane helix</keyword>
<dbReference type="OrthoDB" id="8480014at2"/>
<dbReference type="Proteomes" id="UP000036771">
    <property type="component" value="Unassembled WGS sequence"/>
</dbReference>
<evidence type="ECO:0000256" key="1">
    <source>
        <dbReference type="SAM" id="MobiDB-lite"/>
    </source>
</evidence>
<keyword evidence="2" id="KW-0472">Membrane</keyword>
<dbReference type="InterPro" id="IPR045584">
    <property type="entry name" value="Pilin-like"/>
</dbReference>
<dbReference type="EMBL" id="BBVC01000083">
    <property type="protein sequence ID" value="GAO98733.1"/>
    <property type="molecule type" value="Genomic_DNA"/>
</dbReference>
<feature type="region of interest" description="Disordered" evidence="1">
    <location>
        <begin position="195"/>
        <end position="216"/>
    </location>
</feature>
<protein>
    <recommendedName>
        <fullName evidence="5">Type II secretion system protein G</fullName>
    </recommendedName>
</protein>
<keyword evidence="2" id="KW-0812">Transmembrane</keyword>
<feature type="transmembrane region" description="Helical" evidence="2">
    <location>
        <begin position="21"/>
        <end position="47"/>
    </location>
</feature>
<evidence type="ECO:0000256" key="2">
    <source>
        <dbReference type="SAM" id="Phobius"/>
    </source>
</evidence>
<dbReference type="Pfam" id="PF07963">
    <property type="entry name" value="N_methyl"/>
    <property type="match status" value="1"/>
</dbReference>
<dbReference type="InterPro" id="IPR012902">
    <property type="entry name" value="N_methyl_site"/>
</dbReference>
<sequence>MYRLFSIAINWVRHNSIKSSSAGFSLLEMTIVLAIMGVLGGFAFPFLTHQVEQARHKKTREHQKEVIEALETYFAHNNALPCPADPAGTGSPVENEVQGIIPYRALGLPQAIAKDGFGYYMTYAIGIEGEQGAARKASDLSKAVHTPLTIVDETGQNVLVRSENSIACVLISHGPEGTGAYSGSSETARINLAQGSEAEKKNSNDDLNFITRPYSTNPANPFRHRLVWRTYNRLKKIYRDFKPLEPASAGQKIHPQEREEEPKQPVTPLPVQENIEPGTERTQVSNAQEGKKKLPKVPHFKKNRKNLKSNDTLLKGTLGDNS</sequence>
<gene>
    <name evidence="3" type="ORF">Cva_01400</name>
</gene>
<dbReference type="Gene3D" id="3.30.700.10">
    <property type="entry name" value="Glycoprotein, Type 4 Pilin"/>
    <property type="match status" value="1"/>
</dbReference>
<keyword evidence="4" id="KW-1185">Reference proteome</keyword>
<evidence type="ECO:0000313" key="4">
    <source>
        <dbReference type="Proteomes" id="UP000036771"/>
    </source>
</evidence>